<evidence type="ECO:0000256" key="5">
    <source>
        <dbReference type="ARBA" id="ARBA00022670"/>
    </source>
</evidence>
<dbReference type="Gene3D" id="3.40.350.10">
    <property type="entry name" value="Creatinase/prolidase N-terminal domain"/>
    <property type="match status" value="1"/>
</dbReference>
<dbReference type="GO" id="GO:0030145">
    <property type="term" value="F:manganese ion binding"/>
    <property type="evidence" value="ECO:0007669"/>
    <property type="project" value="InterPro"/>
</dbReference>
<dbReference type="Pfam" id="PF00557">
    <property type="entry name" value="Peptidase_M24"/>
    <property type="match status" value="1"/>
</dbReference>
<dbReference type="EC" id="3.4.11.9" evidence="4"/>
<evidence type="ECO:0000256" key="6">
    <source>
        <dbReference type="ARBA" id="ARBA00022723"/>
    </source>
</evidence>
<dbReference type="CDD" id="cd01087">
    <property type="entry name" value="Prolidase"/>
    <property type="match status" value="1"/>
</dbReference>
<keyword evidence="8" id="KW-0482">Metalloprotease</keyword>
<evidence type="ECO:0000256" key="1">
    <source>
        <dbReference type="ARBA" id="ARBA00001424"/>
    </source>
</evidence>
<dbReference type="NCBIfam" id="NF008131">
    <property type="entry name" value="PRK10879.1"/>
    <property type="match status" value="1"/>
</dbReference>
<proteinExistence type="inferred from homology"/>
<dbReference type="GO" id="GO:0005829">
    <property type="term" value="C:cytosol"/>
    <property type="evidence" value="ECO:0007669"/>
    <property type="project" value="TreeGrafter"/>
</dbReference>
<dbReference type="Pfam" id="PF05195">
    <property type="entry name" value="AMP_N"/>
    <property type="match status" value="1"/>
</dbReference>
<keyword evidence="16" id="KW-1185">Reference proteome</keyword>
<dbReference type="PANTHER" id="PTHR43226:SF4">
    <property type="entry name" value="XAA-PRO AMINOPEPTIDASE 3"/>
    <property type="match status" value="1"/>
</dbReference>
<dbReference type="Proteomes" id="UP000244934">
    <property type="component" value="Unassembled WGS sequence"/>
</dbReference>
<reference evidence="16" key="1">
    <citation type="submission" date="2018-03" db="EMBL/GenBank/DDBJ databases">
        <authorList>
            <person name="Navarro De La Torre S."/>
        </authorList>
    </citation>
    <scope>NUCLEOTIDE SEQUENCE [LARGE SCALE GENOMIC DNA]</scope>
    <source>
        <strain evidence="16">EAod3</strain>
    </source>
</reference>
<dbReference type="InterPro" id="IPR036005">
    <property type="entry name" value="Creatinase/aminopeptidase-like"/>
</dbReference>
<dbReference type="InterPro" id="IPR007865">
    <property type="entry name" value="Aminopep_P_N"/>
</dbReference>
<dbReference type="InterPro" id="IPR052433">
    <property type="entry name" value="X-Pro_dipept-like"/>
</dbReference>
<sequence length="449" mass="49336">MVAQAEQESMPASITSEAYRKRRQRLMAEVPPDSAILVPAATLSVRNQDSEYPFRQDSDFHYLCGFPEPQAWLLLLPGRKAGESVLFCLPRDPAAEAWTGRRVGPRRAVTRYGVDEAWPLEARDEQLLDLLEGRRTIYLSLGNDRALSLAGKMREGLKARERRGPPAPSAYADIDVLLHEQRLIKSEDELALMRKAGKITARAHVHAMQTVRPGMFEYQLQATLEHAFVMAGARAPAYSTIVGSGANGCILHYTENDAAMAAGDLVLVDAGAEYHLYAGDITRTFPVSGRFSEPQRQLYEIVLGAQQRALRAVRPGATLKGIHDGVVRDLTAGLVALGLVEGPAETAVEQGYYKRFYLHGTSHWLGLDVHDVGAYQVQGASRALAPGMVLTVEPGLYIPDDLDIAEQWRGIGIRIEDNVVVTTQGCEMLTEGVPKRVREIEALMAQGQT</sequence>
<evidence type="ECO:0000256" key="4">
    <source>
        <dbReference type="ARBA" id="ARBA00012574"/>
    </source>
</evidence>
<evidence type="ECO:0000256" key="3">
    <source>
        <dbReference type="ARBA" id="ARBA00008766"/>
    </source>
</evidence>
<dbReference type="SUPFAM" id="SSF53092">
    <property type="entry name" value="Creatinase/prolidase N-terminal domain"/>
    <property type="match status" value="1"/>
</dbReference>
<dbReference type="GO" id="GO:0006508">
    <property type="term" value="P:proteolysis"/>
    <property type="evidence" value="ECO:0007669"/>
    <property type="project" value="UniProtKB-KW"/>
</dbReference>
<evidence type="ECO:0000313" key="16">
    <source>
        <dbReference type="Proteomes" id="UP000244934"/>
    </source>
</evidence>
<evidence type="ECO:0000256" key="11">
    <source>
        <dbReference type="ARBA" id="ARBA00075356"/>
    </source>
</evidence>
<organism evidence="15 16">
    <name type="scientific">Kushneria phyllosphaerae</name>
    <dbReference type="NCBI Taxonomy" id="2100822"/>
    <lineage>
        <taxon>Bacteria</taxon>
        <taxon>Pseudomonadati</taxon>
        <taxon>Pseudomonadota</taxon>
        <taxon>Gammaproteobacteria</taxon>
        <taxon>Oceanospirillales</taxon>
        <taxon>Halomonadaceae</taxon>
        <taxon>Kushneria</taxon>
    </lineage>
</organism>
<evidence type="ECO:0000256" key="9">
    <source>
        <dbReference type="ARBA" id="ARBA00023211"/>
    </source>
</evidence>
<keyword evidence="6 13" id="KW-0479">Metal-binding</keyword>
<comment type="catalytic activity">
    <reaction evidence="1">
        <text>Release of any N-terminal amino acid, including proline, that is linked to proline, even from a dipeptide or tripeptide.</text>
        <dbReference type="EC" id="3.4.11.9"/>
    </reaction>
</comment>
<evidence type="ECO:0000256" key="8">
    <source>
        <dbReference type="ARBA" id="ARBA00023049"/>
    </source>
</evidence>
<keyword evidence="9" id="KW-0464">Manganese</keyword>
<keyword evidence="7 15" id="KW-0378">Hydrolase</keyword>
<evidence type="ECO:0000259" key="14">
    <source>
        <dbReference type="SMART" id="SM01011"/>
    </source>
</evidence>
<keyword evidence="5" id="KW-0645">Protease</keyword>
<feature type="domain" description="Aminopeptidase P N-terminal" evidence="14">
    <location>
        <begin position="14"/>
        <end position="148"/>
    </location>
</feature>
<gene>
    <name evidence="15" type="primary">pepP</name>
    <name evidence="15" type="ORF">KSP9073_00606</name>
</gene>
<keyword evidence="15" id="KW-0031">Aminopeptidase</keyword>
<evidence type="ECO:0000256" key="12">
    <source>
        <dbReference type="ARBA" id="ARBA00081411"/>
    </source>
</evidence>
<comment type="similarity">
    <text evidence="3 13">Belongs to the peptidase M24B family.</text>
</comment>
<dbReference type="SMART" id="SM01011">
    <property type="entry name" value="AMP_N"/>
    <property type="match status" value="1"/>
</dbReference>
<evidence type="ECO:0000256" key="2">
    <source>
        <dbReference type="ARBA" id="ARBA00001936"/>
    </source>
</evidence>
<dbReference type="FunFam" id="3.90.230.10:FF:000002">
    <property type="entry name" value="Xaa-Pro aminopeptidase 3"/>
    <property type="match status" value="1"/>
</dbReference>
<dbReference type="InterPro" id="IPR000994">
    <property type="entry name" value="Pept_M24"/>
</dbReference>
<dbReference type="AlphaFoldDB" id="A0A2R8CI78"/>
<dbReference type="EMBL" id="ONZI01000001">
    <property type="protein sequence ID" value="SPJ32605.1"/>
    <property type="molecule type" value="Genomic_DNA"/>
</dbReference>
<comment type="cofactor">
    <cofactor evidence="2">
        <name>Mn(2+)</name>
        <dbReference type="ChEBI" id="CHEBI:29035"/>
    </cofactor>
</comment>
<dbReference type="SUPFAM" id="SSF55920">
    <property type="entry name" value="Creatinase/aminopeptidase"/>
    <property type="match status" value="1"/>
</dbReference>
<dbReference type="Gene3D" id="3.90.230.10">
    <property type="entry name" value="Creatinase/methionine aminopeptidase superfamily"/>
    <property type="match status" value="1"/>
</dbReference>
<dbReference type="InterPro" id="IPR001131">
    <property type="entry name" value="Peptidase_M24B_aminopep-P_CS"/>
</dbReference>
<protein>
    <recommendedName>
        <fullName evidence="10">Xaa-Pro aminopeptidase</fullName>
        <ecNumber evidence="4">3.4.11.9</ecNumber>
    </recommendedName>
    <alternativeName>
        <fullName evidence="11">Aminopeptidase P II</fullName>
    </alternativeName>
    <alternativeName>
        <fullName evidence="12">X-Pro aminopeptidase</fullName>
    </alternativeName>
</protein>
<dbReference type="InterPro" id="IPR029149">
    <property type="entry name" value="Creatin/AminoP/Spt16_N"/>
</dbReference>
<accession>A0A2R8CI78</accession>
<evidence type="ECO:0000256" key="7">
    <source>
        <dbReference type="ARBA" id="ARBA00022801"/>
    </source>
</evidence>
<dbReference type="PANTHER" id="PTHR43226">
    <property type="entry name" value="XAA-PRO AMINOPEPTIDASE 3"/>
    <property type="match status" value="1"/>
</dbReference>
<dbReference type="GO" id="GO:0070006">
    <property type="term" value="F:metalloaminopeptidase activity"/>
    <property type="evidence" value="ECO:0007669"/>
    <property type="project" value="InterPro"/>
</dbReference>
<evidence type="ECO:0000256" key="10">
    <source>
        <dbReference type="ARBA" id="ARBA00069363"/>
    </source>
</evidence>
<dbReference type="PROSITE" id="PS00491">
    <property type="entry name" value="PROLINE_PEPTIDASE"/>
    <property type="match status" value="1"/>
</dbReference>
<name>A0A2R8CI78_9GAMM</name>
<evidence type="ECO:0000256" key="13">
    <source>
        <dbReference type="RuleBase" id="RU000590"/>
    </source>
</evidence>
<evidence type="ECO:0000313" key="15">
    <source>
        <dbReference type="EMBL" id="SPJ32605.1"/>
    </source>
</evidence>